<comment type="caution">
    <text evidence="2">The sequence shown here is derived from an EMBL/GenBank/DDBJ whole genome shotgun (WGS) entry which is preliminary data.</text>
</comment>
<reference evidence="2" key="1">
    <citation type="submission" date="2023-01" db="EMBL/GenBank/DDBJ databases">
        <title>Genome assembly of the deep-sea coral Lophelia pertusa.</title>
        <authorList>
            <person name="Herrera S."/>
            <person name="Cordes E."/>
        </authorList>
    </citation>
    <scope>NUCLEOTIDE SEQUENCE</scope>
    <source>
        <strain evidence="2">USNM1676648</strain>
        <tissue evidence="2">Polyp</tissue>
    </source>
</reference>
<gene>
    <name evidence="2" type="ORF">OS493_021339</name>
</gene>
<accession>A0A9W9ZBI7</accession>
<proteinExistence type="inferred from homology"/>
<dbReference type="InterPro" id="IPR006597">
    <property type="entry name" value="Sel1-like"/>
</dbReference>
<name>A0A9W9ZBI7_9CNID</name>
<evidence type="ECO:0000313" key="2">
    <source>
        <dbReference type="EMBL" id="KAJ7378753.1"/>
    </source>
</evidence>
<evidence type="ECO:0008006" key="4">
    <source>
        <dbReference type="Google" id="ProtNLM"/>
    </source>
</evidence>
<dbReference type="SUPFAM" id="SSF81901">
    <property type="entry name" value="HCP-like"/>
    <property type="match status" value="1"/>
</dbReference>
<dbReference type="Pfam" id="PF08238">
    <property type="entry name" value="Sel1"/>
    <property type="match status" value="3"/>
</dbReference>
<dbReference type="InterPro" id="IPR011990">
    <property type="entry name" value="TPR-like_helical_dom_sf"/>
</dbReference>
<dbReference type="Proteomes" id="UP001163046">
    <property type="component" value="Unassembled WGS sequence"/>
</dbReference>
<dbReference type="SMART" id="SM00671">
    <property type="entry name" value="SEL1"/>
    <property type="match status" value="3"/>
</dbReference>
<dbReference type="EMBL" id="MU826363">
    <property type="protein sequence ID" value="KAJ7378753.1"/>
    <property type="molecule type" value="Genomic_DNA"/>
</dbReference>
<organism evidence="2 3">
    <name type="scientific">Desmophyllum pertusum</name>
    <dbReference type="NCBI Taxonomy" id="174260"/>
    <lineage>
        <taxon>Eukaryota</taxon>
        <taxon>Metazoa</taxon>
        <taxon>Cnidaria</taxon>
        <taxon>Anthozoa</taxon>
        <taxon>Hexacorallia</taxon>
        <taxon>Scleractinia</taxon>
        <taxon>Caryophylliina</taxon>
        <taxon>Caryophylliidae</taxon>
        <taxon>Desmophyllum</taxon>
    </lineage>
</organism>
<sequence length="156" mass="17660">MNFPTKGGLNVEQHYKELYGSIEHLIAEAKNGNTTAQADLGVAYSEGVENFVAKDSEKAIGWLNTAQENGYNLPFILAKLGTPQHRRKAYEMYHKAAELGCTDSQLNLAEMYRCGVEGVVNEDLKEAFKWYKKPPMKVQLMLMQIWEESADLLQEQ</sequence>
<protein>
    <recommendedName>
        <fullName evidence="4">Sel1 repeat family protein</fullName>
    </recommendedName>
</protein>
<keyword evidence="3" id="KW-1185">Reference proteome</keyword>
<dbReference type="PANTHER" id="PTHR11102:SF160">
    <property type="entry name" value="ERAD-ASSOCIATED E3 UBIQUITIN-PROTEIN LIGASE COMPONENT HRD3"/>
    <property type="match status" value="1"/>
</dbReference>
<dbReference type="Gene3D" id="1.25.40.10">
    <property type="entry name" value="Tetratricopeptide repeat domain"/>
    <property type="match status" value="1"/>
</dbReference>
<dbReference type="OrthoDB" id="5986440at2759"/>
<dbReference type="AlphaFoldDB" id="A0A9W9ZBI7"/>
<evidence type="ECO:0000313" key="3">
    <source>
        <dbReference type="Proteomes" id="UP001163046"/>
    </source>
</evidence>
<dbReference type="InterPro" id="IPR050767">
    <property type="entry name" value="Sel1_AlgK"/>
</dbReference>
<dbReference type="PANTHER" id="PTHR11102">
    <property type="entry name" value="SEL-1-LIKE PROTEIN"/>
    <property type="match status" value="1"/>
</dbReference>
<comment type="similarity">
    <text evidence="1">Belongs to the sel-1 family.</text>
</comment>
<evidence type="ECO:0000256" key="1">
    <source>
        <dbReference type="ARBA" id="ARBA00038101"/>
    </source>
</evidence>